<evidence type="ECO:0000256" key="5">
    <source>
        <dbReference type="ARBA" id="ARBA00022927"/>
    </source>
</evidence>
<dbReference type="GO" id="GO:0015450">
    <property type="term" value="F:protein-transporting ATPase activity"/>
    <property type="evidence" value="ECO:0007669"/>
    <property type="project" value="InterPro"/>
</dbReference>
<keyword evidence="4 12" id="KW-0812">Transmembrane</keyword>
<feature type="domain" description="Protein export membrane protein SecD/SecF C-terminal" evidence="14">
    <location>
        <begin position="118"/>
        <end position="294"/>
    </location>
</feature>
<sequence length="319" mass="34854">MKHIRLIPDDTNLPFMKWARIRTPISLALIVLSFALFFTIGVNAGIDFKGGTVIEVHSHQPDADIAGIRSKLDALDLGEVQIQNIGGPDEVLIRIAAQPGGDAAEQAAVQKVRDALGVENYDFRRVEVVGPRVSSELARTGTLAVLLTIAGIMAYIWIRFEWQFGLAAVATLVHDAILTVGFFAATQIDFNLQSLAAILTIIGYSLNDTVVIFDRIRELLRKYKQMPVRDIIDLATNQTLARTIMTSLTLLLALLSLFVFGGPVIRSFTAAMIWGIIVATASSIFIGGPILIYFNIRPSQSDEKVPEKKLSPKPSAGTR</sequence>
<feature type="transmembrane region" description="Helical" evidence="12">
    <location>
        <begin position="164"/>
        <end position="186"/>
    </location>
</feature>
<dbReference type="InterPro" id="IPR048634">
    <property type="entry name" value="SecD_SecF_C"/>
</dbReference>
<evidence type="ECO:0000313" key="16">
    <source>
        <dbReference type="Proteomes" id="UP000644699"/>
    </source>
</evidence>
<dbReference type="PANTHER" id="PTHR30081:SF8">
    <property type="entry name" value="PROTEIN TRANSLOCASE SUBUNIT SECF"/>
    <property type="match status" value="1"/>
</dbReference>
<protein>
    <recommendedName>
        <fullName evidence="12">Protein-export membrane protein SecF</fullName>
    </recommendedName>
</protein>
<feature type="compositionally biased region" description="Basic and acidic residues" evidence="13">
    <location>
        <begin position="300"/>
        <end position="310"/>
    </location>
</feature>
<comment type="function">
    <text evidence="9 12">Part of the Sec protein translocase complex. Interacts with the SecYEG preprotein conducting channel. SecDF uses the proton motive force (PMF) to complete protein translocation after the ATP-dependent function of SecA.</text>
</comment>
<comment type="subunit">
    <text evidence="12">Forms a complex with SecD. Part of the essential Sec protein translocation apparatus which comprises SecA, SecYEG and auxiliary proteins SecDF-YajC and YidC.</text>
</comment>
<dbReference type="EMBL" id="BMIQ01000001">
    <property type="protein sequence ID" value="GGD87173.1"/>
    <property type="molecule type" value="Genomic_DNA"/>
</dbReference>
<evidence type="ECO:0000256" key="9">
    <source>
        <dbReference type="ARBA" id="ARBA00059018"/>
    </source>
</evidence>
<gene>
    <name evidence="12 15" type="primary">secF</name>
    <name evidence="15" type="ORF">GCM10011390_02330</name>
</gene>
<evidence type="ECO:0000256" key="1">
    <source>
        <dbReference type="ARBA" id="ARBA00004651"/>
    </source>
</evidence>
<keyword evidence="2 12" id="KW-0813">Transport</keyword>
<proteinExistence type="inferred from homology"/>
<keyword evidence="5 12" id="KW-0653">Protein transport</keyword>
<comment type="similarity">
    <text evidence="11">In the N-terminal section; belongs to the SecD/SecF family. SecD subfamily.</text>
</comment>
<evidence type="ECO:0000256" key="3">
    <source>
        <dbReference type="ARBA" id="ARBA00022475"/>
    </source>
</evidence>
<evidence type="ECO:0000256" key="2">
    <source>
        <dbReference type="ARBA" id="ARBA00022448"/>
    </source>
</evidence>
<feature type="region of interest" description="Disordered" evidence="13">
    <location>
        <begin position="300"/>
        <end position="319"/>
    </location>
</feature>
<evidence type="ECO:0000256" key="8">
    <source>
        <dbReference type="ARBA" id="ARBA00023136"/>
    </source>
</evidence>
<dbReference type="InterPro" id="IPR005665">
    <property type="entry name" value="SecF_bac"/>
</dbReference>
<accession>A0A916ZCS7</accession>
<dbReference type="NCBIfam" id="TIGR00916">
    <property type="entry name" value="2A0604s01"/>
    <property type="match status" value="1"/>
</dbReference>
<feature type="transmembrane region" description="Helical" evidence="12">
    <location>
        <begin position="244"/>
        <end position="265"/>
    </location>
</feature>
<keyword evidence="8 12" id="KW-0472">Membrane</keyword>
<dbReference type="InterPro" id="IPR022646">
    <property type="entry name" value="SecD/SecF_CS"/>
</dbReference>
<dbReference type="Pfam" id="PF02355">
    <property type="entry name" value="SecD_SecF_C"/>
    <property type="match status" value="1"/>
</dbReference>
<dbReference type="GO" id="GO:0043952">
    <property type="term" value="P:protein transport by the Sec complex"/>
    <property type="evidence" value="ECO:0007669"/>
    <property type="project" value="UniProtKB-UniRule"/>
</dbReference>
<organism evidence="15 16">
    <name type="scientific">Aureimonas endophytica</name>
    <dbReference type="NCBI Taxonomy" id="2027858"/>
    <lineage>
        <taxon>Bacteria</taxon>
        <taxon>Pseudomonadati</taxon>
        <taxon>Pseudomonadota</taxon>
        <taxon>Alphaproteobacteria</taxon>
        <taxon>Hyphomicrobiales</taxon>
        <taxon>Aurantimonadaceae</taxon>
        <taxon>Aureimonas</taxon>
    </lineage>
</organism>
<keyword evidence="6 12" id="KW-1133">Transmembrane helix</keyword>
<dbReference type="GO" id="GO:0065002">
    <property type="term" value="P:intracellular protein transmembrane transport"/>
    <property type="evidence" value="ECO:0007669"/>
    <property type="project" value="UniProtKB-UniRule"/>
</dbReference>
<evidence type="ECO:0000256" key="6">
    <source>
        <dbReference type="ARBA" id="ARBA00022989"/>
    </source>
</evidence>
<evidence type="ECO:0000256" key="10">
    <source>
        <dbReference type="ARBA" id="ARBA00060856"/>
    </source>
</evidence>
<evidence type="ECO:0000259" key="14">
    <source>
        <dbReference type="Pfam" id="PF02355"/>
    </source>
</evidence>
<dbReference type="AlphaFoldDB" id="A0A916ZCS7"/>
<dbReference type="HAMAP" id="MF_01464_B">
    <property type="entry name" value="SecF_B"/>
    <property type="match status" value="1"/>
</dbReference>
<dbReference type="NCBIfam" id="TIGR00966">
    <property type="entry name" value="transloc_SecF"/>
    <property type="match status" value="1"/>
</dbReference>
<name>A0A916ZCS7_9HYPH</name>
<comment type="caution">
    <text evidence="15">The sequence shown here is derived from an EMBL/GenBank/DDBJ whole genome shotgun (WGS) entry which is preliminary data.</text>
</comment>
<comment type="subcellular location">
    <subcellularLocation>
        <location evidence="1 12">Cell membrane</location>
        <topology evidence="1 12">Multi-pass membrane protein</topology>
    </subcellularLocation>
</comment>
<feature type="transmembrane region" description="Helical" evidence="12">
    <location>
        <begin position="192"/>
        <end position="213"/>
    </location>
</feature>
<feature type="transmembrane region" description="Helical" evidence="12">
    <location>
        <begin position="25"/>
        <end position="46"/>
    </location>
</feature>
<evidence type="ECO:0000256" key="11">
    <source>
        <dbReference type="ARBA" id="ARBA00061053"/>
    </source>
</evidence>
<dbReference type="FunFam" id="1.20.1640.10:FF:000024">
    <property type="entry name" value="Multifunctional fusion protein"/>
    <property type="match status" value="1"/>
</dbReference>
<dbReference type="Proteomes" id="UP000644699">
    <property type="component" value="Unassembled WGS sequence"/>
</dbReference>
<dbReference type="SUPFAM" id="SSF82866">
    <property type="entry name" value="Multidrug efflux transporter AcrB transmembrane domain"/>
    <property type="match status" value="1"/>
</dbReference>
<feature type="transmembrane region" description="Helical" evidence="12">
    <location>
        <begin position="137"/>
        <end position="157"/>
    </location>
</feature>
<dbReference type="InterPro" id="IPR022813">
    <property type="entry name" value="SecD/SecF_arch_bac"/>
</dbReference>
<dbReference type="InterPro" id="IPR055344">
    <property type="entry name" value="SecD_SecF_C_bact"/>
</dbReference>
<dbReference type="GO" id="GO:0005886">
    <property type="term" value="C:plasma membrane"/>
    <property type="evidence" value="ECO:0007669"/>
    <property type="project" value="UniProtKB-SubCell"/>
</dbReference>
<dbReference type="GO" id="GO:0006605">
    <property type="term" value="P:protein targeting"/>
    <property type="evidence" value="ECO:0007669"/>
    <property type="project" value="UniProtKB-UniRule"/>
</dbReference>
<dbReference type="RefSeq" id="WP_188906402.1">
    <property type="nucleotide sequence ID" value="NZ_BMIQ01000001.1"/>
</dbReference>
<evidence type="ECO:0000256" key="4">
    <source>
        <dbReference type="ARBA" id="ARBA00022692"/>
    </source>
</evidence>
<keyword evidence="16" id="KW-1185">Reference proteome</keyword>
<keyword evidence="7 12" id="KW-0811">Translocation</keyword>
<dbReference type="Pfam" id="PF07549">
    <property type="entry name" value="Sec_GG"/>
    <property type="match status" value="1"/>
</dbReference>
<evidence type="ECO:0000256" key="13">
    <source>
        <dbReference type="SAM" id="MobiDB-lite"/>
    </source>
</evidence>
<dbReference type="PRINTS" id="PR01755">
    <property type="entry name" value="SECFTRNLCASE"/>
</dbReference>
<evidence type="ECO:0000313" key="15">
    <source>
        <dbReference type="EMBL" id="GGD87173.1"/>
    </source>
</evidence>
<dbReference type="Gene3D" id="1.20.1640.10">
    <property type="entry name" value="Multidrug efflux transporter AcrB transmembrane domain"/>
    <property type="match status" value="1"/>
</dbReference>
<reference evidence="15" key="1">
    <citation type="journal article" date="2014" name="Int. J. Syst. Evol. Microbiol.">
        <title>Complete genome sequence of Corynebacterium casei LMG S-19264T (=DSM 44701T), isolated from a smear-ripened cheese.</title>
        <authorList>
            <consortium name="US DOE Joint Genome Institute (JGI-PGF)"/>
            <person name="Walter F."/>
            <person name="Albersmeier A."/>
            <person name="Kalinowski J."/>
            <person name="Ruckert C."/>
        </authorList>
    </citation>
    <scope>NUCLEOTIDE SEQUENCE</scope>
    <source>
        <strain evidence="15">CGMCC 1.15367</strain>
    </source>
</reference>
<dbReference type="PANTHER" id="PTHR30081">
    <property type="entry name" value="PROTEIN-EXPORT MEMBRANE PROTEIN SEC"/>
    <property type="match status" value="1"/>
</dbReference>
<feature type="transmembrane region" description="Helical" evidence="12">
    <location>
        <begin position="271"/>
        <end position="294"/>
    </location>
</feature>
<evidence type="ECO:0000256" key="7">
    <source>
        <dbReference type="ARBA" id="ARBA00023010"/>
    </source>
</evidence>
<comment type="similarity">
    <text evidence="10">In the C-terminal section; belongs to the SecD/SecF family. SecF subfamily.</text>
</comment>
<keyword evidence="3 12" id="KW-1003">Cell membrane</keyword>
<evidence type="ECO:0000256" key="12">
    <source>
        <dbReference type="HAMAP-Rule" id="MF_01464"/>
    </source>
</evidence>
<dbReference type="InterPro" id="IPR022645">
    <property type="entry name" value="SecD/SecF_bac"/>
</dbReference>
<reference evidence="15" key="2">
    <citation type="submission" date="2020-09" db="EMBL/GenBank/DDBJ databases">
        <authorList>
            <person name="Sun Q."/>
            <person name="Zhou Y."/>
        </authorList>
    </citation>
    <scope>NUCLEOTIDE SEQUENCE</scope>
    <source>
        <strain evidence="15">CGMCC 1.15367</strain>
    </source>
</reference>
<comment type="similarity">
    <text evidence="12">Belongs to the SecD/SecF family. SecF subfamily.</text>
</comment>